<gene>
    <name evidence="6" type="ORF">SAMN05421730_102827</name>
</gene>
<dbReference type="InterPro" id="IPR005119">
    <property type="entry name" value="LysR_subst-bd"/>
</dbReference>
<organism evidence="6 7">
    <name type="scientific">Anaerobium acetethylicum</name>
    <dbReference type="NCBI Taxonomy" id="1619234"/>
    <lineage>
        <taxon>Bacteria</taxon>
        <taxon>Bacillati</taxon>
        <taxon>Bacillota</taxon>
        <taxon>Clostridia</taxon>
        <taxon>Lachnospirales</taxon>
        <taxon>Lachnospiraceae</taxon>
        <taxon>Anaerobium</taxon>
    </lineage>
</organism>
<dbReference type="InterPro" id="IPR000847">
    <property type="entry name" value="LysR_HTH_N"/>
</dbReference>
<dbReference type="STRING" id="1619234.SAMN05421730_102827"/>
<dbReference type="InterPro" id="IPR036390">
    <property type="entry name" value="WH_DNA-bd_sf"/>
</dbReference>
<accession>A0A1D3TX55</accession>
<dbReference type="Gene3D" id="3.40.190.290">
    <property type="match status" value="1"/>
</dbReference>
<dbReference type="GO" id="GO:0003700">
    <property type="term" value="F:DNA-binding transcription factor activity"/>
    <property type="evidence" value="ECO:0007669"/>
    <property type="project" value="InterPro"/>
</dbReference>
<keyword evidence="3 6" id="KW-0238">DNA-binding</keyword>
<reference evidence="6 7" key="1">
    <citation type="submission" date="2016-09" db="EMBL/GenBank/DDBJ databases">
        <authorList>
            <person name="Capua I."/>
            <person name="De Benedictis P."/>
            <person name="Joannis T."/>
            <person name="Lombin L.H."/>
            <person name="Cattoli G."/>
        </authorList>
    </citation>
    <scope>NUCLEOTIDE SEQUENCE [LARGE SCALE GENOMIC DNA]</scope>
    <source>
        <strain evidence="6 7">GluBS11</strain>
    </source>
</reference>
<evidence type="ECO:0000256" key="3">
    <source>
        <dbReference type="ARBA" id="ARBA00023125"/>
    </source>
</evidence>
<name>A0A1D3TX55_9FIRM</name>
<evidence type="ECO:0000256" key="1">
    <source>
        <dbReference type="ARBA" id="ARBA00009437"/>
    </source>
</evidence>
<dbReference type="Pfam" id="PF00126">
    <property type="entry name" value="HTH_1"/>
    <property type="match status" value="1"/>
</dbReference>
<sequence>MELKQLEYIVKIAEENNITHASEKLYITQSALNQQLLKLEKELGTELFHRSRTNWHPTEAGEIYLETAREILALKKNAYNRIFDLTNRKKGYLSIGFTPNRGSTMFSAIYPNFHKKYPAIVIEPKELSVSQQLELIERHALDIGFLTLPEKQRKPTLSYKLICREEIYLATPSSMDFTSCTSRIPGYDFPVLPLKYLSEQSFVLMYKESTILSVINDLFRNAGFKPTTLFETSSTNTILSMIRAGLCCGLIPAHYVDKTDSNISFYSLPERPGWEIVSCYSKTAYTSQAAEDFISLASKYWKTKM</sequence>
<proteinExistence type="inferred from homology"/>
<dbReference type="PANTHER" id="PTHR30346:SF28">
    <property type="entry name" value="HTH-TYPE TRANSCRIPTIONAL REGULATOR CYNR"/>
    <property type="match status" value="1"/>
</dbReference>
<dbReference type="Proteomes" id="UP000199315">
    <property type="component" value="Unassembled WGS sequence"/>
</dbReference>
<dbReference type="InterPro" id="IPR036388">
    <property type="entry name" value="WH-like_DNA-bd_sf"/>
</dbReference>
<evidence type="ECO:0000256" key="4">
    <source>
        <dbReference type="ARBA" id="ARBA00023163"/>
    </source>
</evidence>
<keyword evidence="7" id="KW-1185">Reference proteome</keyword>
<dbReference type="AlphaFoldDB" id="A0A1D3TX55"/>
<dbReference type="CDD" id="cd05466">
    <property type="entry name" value="PBP2_LTTR_substrate"/>
    <property type="match status" value="1"/>
</dbReference>
<dbReference type="RefSeq" id="WP_091236092.1">
    <property type="nucleotide sequence ID" value="NZ_FMKA01000028.1"/>
</dbReference>
<evidence type="ECO:0000259" key="5">
    <source>
        <dbReference type="PROSITE" id="PS50931"/>
    </source>
</evidence>
<feature type="domain" description="HTH lysR-type" evidence="5">
    <location>
        <begin position="1"/>
        <end position="58"/>
    </location>
</feature>
<dbReference type="SUPFAM" id="SSF53850">
    <property type="entry name" value="Periplasmic binding protein-like II"/>
    <property type="match status" value="1"/>
</dbReference>
<dbReference type="PRINTS" id="PR00039">
    <property type="entry name" value="HTHLYSR"/>
</dbReference>
<dbReference type="PROSITE" id="PS50931">
    <property type="entry name" value="HTH_LYSR"/>
    <property type="match status" value="1"/>
</dbReference>
<dbReference type="SUPFAM" id="SSF46785">
    <property type="entry name" value="Winged helix' DNA-binding domain"/>
    <property type="match status" value="1"/>
</dbReference>
<dbReference type="Gene3D" id="1.10.10.10">
    <property type="entry name" value="Winged helix-like DNA-binding domain superfamily/Winged helix DNA-binding domain"/>
    <property type="match status" value="1"/>
</dbReference>
<dbReference type="Pfam" id="PF03466">
    <property type="entry name" value="LysR_substrate"/>
    <property type="match status" value="1"/>
</dbReference>
<comment type="similarity">
    <text evidence="1">Belongs to the LysR transcriptional regulatory family.</text>
</comment>
<dbReference type="FunFam" id="1.10.10.10:FF:000001">
    <property type="entry name" value="LysR family transcriptional regulator"/>
    <property type="match status" value="1"/>
</dbReference>
<dbReference type="EMBL" id="FMKA01000028">
    <property type="protein sequence ID" value="SCP98900.1"/>
    <property type="molecule type" value="Genomic_DNA"/>
</dbReference>
<dbReference type="PANTHER" id="PTHR30346">
    <property type="entry name" value="TRANSCRIPTIONAL DUAL REGULATOR HCAR-RELATED"/>
    <property type="match status" value="1"/>
</dbReference>
<evidence type="ECO:0000313" key="7">
    <source>
        <dbReference type="Proteomes" id="UP000199315"/>
    </source>
</evidence>
<dbReference type="OrthoDB" id="63123at2"/>
<keyword evidence="4" id="KW-0804">Transcription</keyword>
<dbReference type="GO" id="GO:0003677">
    <property type="term" value="F:DNA binding"/>
    <property type="evidence" value="ECO:0007669"/>
    <property type="project" value="UniProtKB-KW"/>
</dbReference>
<dbReference type="GO" id="GO:0032993">
    <property type="term" value="C:protein-DNA complex"/>
    <property type="evidence" value="ECO:0007669"/>
    <property type="project" value="TreeGrafter"/>
</dbReference>
<evidence type="ECO:0000256" key="2">
    <source>
        <dbReference type="ARBA" id="ARBA00023015"/>
    </source>
</evidence>
<evidence type="ECO:0000313" key="6">
    <source>
        <dbReference type="EMBL" id="SCP98900.1"/>
    </source>
</evidence>
<protein>
    <submittedName>
        <fullName evidence="6">DNA-binding transcriptional regulator, LysR family</fullName>
    </submittedName>
</protein>
<keyword evidence="2" id="KW-0805">Transcription regulation</keyword>